<name>A0ABP8XGN6_9PSEU</name>
<dbReference type="Proteomes" id="UP001500325">
    <property type="component" value="Unassembled WGS sequence"/>
</dbReference>
<evidence type="ECO:0008006" key="3">
    <source>
        <dbReference type="Google" id="ProtNLM"/>
    </source>
</evidence>
<proteinExistence type="predicted"/>
<comment type="caution">
    <text evidence="1">The sequence shown here is derived from an EMBL/GenBank/DDBJ whole genome shotgun (WGS) entry which is preliminary data.</text>
</comment>
<dbReference type="EMBL" id="BAABIC010000024">
    <property type="protein sequence ID" value="GAA4707260.1"/>
    <property type="molecule type" value="Genomic_DNA"/>
</dbReference>
<organism evidence="1 2">
    <name type="scientific">Pseudonocardia yuanmonensis</name>
    <dbReference type="NCBI Taxonomy" id="1095914"/>
    <lineage>
        <taxon>Bacteria</taxon>
        <taxon>Bacillati</taxon>
        <taxon>Actinomycetota</taxon>
        <taxon>Actinomycetes</taxon>
        <taxon>Pseudonocardiales</taxon>
        <taxon>Pseudonocardiaceae</taxon>
        <taxon>Pseudonocardia</taxon>
    </lineage>
</organism>
<protein>
    <recommendedName>
        <fullName evidence="3">DUF2867 domain-containing protein</fullName>
    </recommendedName>
</protein>
<accession>A0ABP8XGN6</accession>
<evidence type="ECO:0000313" key="2">
    <source>
        <dbReference type="Proteomes" id="UP001500325"/>
    </source>
</evidence>
<sequence>MTTQSTTPTAPAAATEMLIDRYLPRFDRTLVEHTVADADPAATWQALCALDLARVHSPLTDAAMAARGLPDRFARLRGRPAPAAPPARLPLRGGPPLPGWLSLGEVAGQEIALGAVGRFWQPAIEWYDVSGMAPEDFAAFADPGWGKIAANFSLRPYGTSRTLVSYEARTLVTEPDSARRFARYWTLVRPFVGHIMRAALATVAADAARRSSP</sequence>
<gene>
    <name evidence="1" type="ORF">GCM10023215_55130</name>
</gene>
<dbReference type="RefSeq" id="WP_345383676.1">
    <property type="nucleotide sequence ID" value="NZ_BAABIC010000024.1"/>
</dbReference>
<keyword evidence="2" id="KW-1185">Reference proteome</keyword>
<evidence type="ECO:0000313" key="1">
    <source>
        <dbReference type="EMBL" id="GAA4707260.1"/>
    </source>
</evidence>
<reference evidence="2" key="1">
    <citation type="journal article" date="2019" name="Int. J. Syst. Evol. Microbiol.">
        <title>The Global Catalogue of Microorganisms (GCM) 10K type strain sequencing project: providing services to taxonomists for standard genome sequencing and annotation.</title>
        <authorList>
            <consortium name="The Broad Institute Genomics Platform"/>
            <consortium name="The Broad Institute Genome Sequencing Center for Infectious Disease"/>
            <person name="Wu L."/>
            <person name="Ma J."/>
        </authorList>
    </citation>
    <scope>NUCLEOTIDE SEQUENCE [LARGE SCALE GENOMIC DNA]</scope>
    <source>
        <strain evidence="2">JCM 18055</strain>
    </source>
</reference>